<dbReference type="SUPFAM" id="SSF56601">
    <property type="entry name" value="beta-lactamase/transpeptidase-like"/>
    <property type="match status" value="1"/>
</dbReference>
<evidence type="ECO:0000313" key="11">
    <source>
        <dbReference type="Proteomes" id="UP000249134"/>
    </source>
</evidence>
<feature type="domain" description="Penicillin-binding protein transpeptidase" evidence="7">
    <location>
        <begin position="355"/>
        <end position="663"/>
    </location>
</feature>
<evidence type="ECO:0000256" key="4">
    <source>
        <dbReference type="ARBA" id="ARBA00012448"/>
    </source>
</evidence>
<dbReference type="Gene3D" id="3.90.1310.10">
    <property type="entry name" value="Penicillin-binding protein 2a (Domain 2)"/>
    <property type="match status" value="1"/>
</dbReference>
<comment type="similarity">
    <text evidence="3">Belongs to the transpeptidase family.</text>
</comment>
<gene>
    <name evidence="10" type="primary">penA</name>
    <name evidence="10" type="ORF">NCTC4824_00465</name>
</gene>
<comment type="catalytic activity">
    <reaction evidence="6">
        <text>Preferential cleavage: (Ac)2-L-Lys-D-Ala-|-D-Ala. Also transpeptidation of peptidyl-alanyl moieties that are N-acyl substituents of D-alanine.</text>
        <dbReference type="EC" id="3.4.16.4"/>
    </reaction>
</comment>
<dbReference type="Pfam" id="PF00905">
    <property type="entry name" value="Transpeptidase"/>
    <property type="match status" value="1"/>
</dbReference>
<dbReference type="GO" id="GO:0016740">
    <property type="term" value="F:transferase activity"/>
    <property type="evidence" value="ECO:0007669"/>
    <property type="project" value="UniProtKB-KW"/>
</dbReference>
<evidence type="ECO:0000259" key="7">
    <source>
        <dbReference type="Pfam" id="PF00905"/>
    </source>
</evidence>
<dbReference type="PANTHER" id="PTHR30627:SF25">
    <property type="entry name" value="PENICILLIN-BINDING PROTEIN 3"/>
    <property type="match status" value="1"/>
</dbReference>
<feature type="domain" description="Penicillin-binding protein dimerisation" evidence="8">
    <location>
        <begin position="155"/>
        <end position="319"/>
    </location>
</feature>
<evidence type="ECO:0000256" key="5">
    <source>
        <dbReference type="ARBA" id="ARBA00023136"/>
    </source>
</evidence>
<evidence type="ECO:0000259" key="8">
    <source>
        <dbReference type="Pfam" id="PF03717"/>
    </source>
</evidence>
<evidence type="ECO:0000259" key="9">
    <source>
        <dbReference type="Pfam" id="PF05223"/>
    </source>
</evidence>
<dbReference type="InterPro" id="IPR012338">
    <property type="entry name" value="Beta-lactam/transpept-like"/>
</dbReference>
<dbReference type="Pfam" id="PF03717">
    <property type="entry name" value="PBP_dimer"/>
    <property type="match status" value="1"/>
</dbReference>
<dbReference type="SUPFAM" id="SSF54427">
    <property type="entry name" value="NTF2-like"/>
    <property type="match status" value="1"/>
</dbReference>
<evidence type="ECO:0000313" key="10">
    <source>
        <dbReference type="EMBL" id="SQI52574.1"/>
    </source>
</evidence>
<dbReference type="RefSeq" id="WP_066142979.1">
    <property type="nucleotide sequence ID" value="NZ_CBCSGM010000002.1"/>
</dbReference>
<comment type="pathway">
    <text evidence="2">Cell wall biogenesis; peptidoglycan biosynthesis.</text>
</comment>
<keyword evidence="11" id="KW-1185">Reference proteome</keyword>
<dbReference type="PANTHER" id="PTHR30627">
    <property type="entry name" value="PEPTIDOGLYCAN D,D-TRANSPEPTIDASE"/>
    <property type="match status" value="1"/>
</dbReference>
<feature type="domain" description="NTF2-like N-terminal transpeptidase" evidence="9">
    <location>
        <begin position="26"/>
        <end position="148"/>
    </location>
</feature>
<proteinExistence type="inferred from homology"/>
<dbReference type="InterPro" id="IPR036138">
    <property type="entry name" value="PBP_dimer_sf"/>
</dbReference>
<evidence type="ECO:0000256" key="1">
    <source>
        <dbReference type="ARBA" id="ARBA00004370"/>
    </source>
</evidence>
<accession>A0A2X4YW64</accession>
<keyword evidence="5" id="KW-0472">Membrane</keyword>
<dbReference type="GO" id="GO:0071555">
    <property type="term" value="P:cell wall organization"/>
    <property type="evidence" value="ECO:0007669"/>
    <property type="project" value="TreeGrafter"/>
</dbReference>
<dbReference type="Pfam" id="PF05223">
    <property type="entry name" value="MecA_N"/>
    <property type="match status" value="1"/>
</dbReference>
<dbReference type="STRING" id="1348624.GCA_001591545_02737"/>
<dbReference type="KEGG" id="blen:NCTC4824_00465"/>
<comment type="subcellular location">
    <subcellularLocation>
        <location evidence="1">Membrane</location>
    </subcellularLocation>
</comment>
<organism evidence="10 11">
    <name type="scientific">Lederbergia lenta</name>
    <name type="common">Bacillus lentus</name>
    <dbReference type="NCBI Taxonomy" id="1467"/>
    <lineage>
        <taxon>Bacteria</taxon>
        <taxon>Bacillati</taxon>
        <taxon>Bacillota</taxon>
        <taxon>Bacilli</taxon>
        <taxon>Bacillales</taxon>
        <taxon>Bacillaceae</taxon>
        <taxon>Lederbergia</taxon>
    </lineage>
</organism>
<dbReference type="GO" id="GO:0005886">
    <property type="term" value="C:plasma membrane"/>
    <property type="evidence" value="ECO:0007669"/>
    <property type="project" value="TreeGrafter"/>
</dbReference>
<dbReference type="GO" id="GO:0009252">
    <property type="term" value="P:peptidoglycan biosynthetic process"/>
    <property type="evidence" value="ECO:0007669"/>
    <property type="project" value="UniProtKB-UniPathway"/>
</dbReference>
<evidence type="ECO:0000256" key="2">
    <source>
        <dbReference type="ARBA" id="ARBA00004752"/>
    </source>
</evidence>
<dbReference type="GO" id="GO:0009002">
    <property type="term" value="F:serine-type D-Ala-D-Ala carboxypeptidase activity"/>
    <property type="evidence" value="ECO:0007669"/>
    <property type="project" value="UniProtKB-EC"/>
</dbReference>
<evidence type="ECO:0000256" key="3">
    <source>
        <dbReference type="ARBA" id="ARBA00007171"/>
    </source>
</evidence>
<dbReference type="InterPro" id="IPR001460">
    <property type="entry name" value="PCN-bd_Tpept"/>
</dbReference>
<name>A0A2X4YW64_LEDLE</name>
<dbReference type="GO" id="GO:0046677">
    <property type="term" value="P:response to antibiotic"/>
    <property type="evidence" value="ECO:0007669"/>
    <property type="project" value="InterPro"/>
</dbReference>
<sequence length="668" mass="73792">MKKHITILLLFIVVFTIAGCKSKEPQPEDRFAEYVKLWNDHKFNKMYDYLSTESKEEISKEEFTNRYSKIYEDLEIENLSVKFNKPEEASDTKEEQIPFPFSVKMESLAGEIAFDHEATLVKEEHDETNNWFVNWDTTFIFPELENGDKISLPTISAQRGAIIDKNGIGLAETGQALEIGIVPQDMEGQEEEIIKNVSKTLDVSIEQIKSALGASWVQPGHFVPIKKVASDDTELLDQVLSIQAVQGMKVEARVYPLGEAAAHLTGNIGPITADELEKNKGKGYSSTDMIGKRGLEKVLEEKLKGEQGVKIVINKEDGSEVILAEKPVKDGENVQLTIDSTLQTTIYEEMAGKPGTATAINPMTGETLALVSSPSFNPNVLSLGATNEEWAALQDDPNKPLTIRFNKSSAPGSVIKPITAAIELNEGAIDWKKALDIKDLTWQKDASWGGYKVKRVSNPGVPIDLEKALIYSDNIYFAQTAIELGKDKFISGLKNFGFDEELDFLYPMEVSQIGDIDSDIALADSSYGQGQIEMSPLHLASAYTPFMNKGNMIKPILQIDEDTGQVWKKNVVSEEEANNIHQALIKVVEDPNGTARGARIPDYQLAGKTGTAEFKEKQGEKGKENGWFVAYKKDNPDLLIALMVEGVEEGGGSGLAVDKVKNIFTKVK</sequence>
<dbReference type="GO" id="GO:0008658">
    <property type="term" value="F:penicillin binding"/>
    <property type="evidence" value="ECO:0007669"/>
    <property type="project" value="InterPro"/>
</dbReference>
<dbReference type="InterPro" id="IPR032710">
    <property type="entry name" value="NTF2-like_dom_sf"/>
</dbReference>
<dbReference type="InterPro" id="IPR005311">
    <property type="entry name" value="PBP_dimer"/>
</dbReference>
<dbReference type="SUPFAM" id="SSF56519">
    <property type="entry name" value="Penicillin binding protein dimerisation domain"/>
    <property type="match status" value="1"/>
</dbReference>
<dbReference type="Gene3D" id="3.30.1390.30">
    <property type="entry name" value="Penicillin-binding protein 2a, domain 3"/>
    <property type="match status" value="1"/>
</dbReference>
<dbReference type="Gene3D" id="3.40.710.10">
    <property type="entry name" value="DD-peptidase/beta-lactamase superfamily"/>
    <property type="match status" value="1"/>
</dbReference>
<protein>
    <recommendedName>
        <fullName evidence="4">serine-type D-Ala-D-Ala carboxypeptidase</fullName>
        <ecNumber evidence="4">3.4.16.4</ecNumber>
    </recommendedName>
</protein>
<dbReference type="EC" id="3.4.16.4" evidence="4"/>
<dbReference type="AlphaFoldDB" id="A0A2X4YW64"/>
<dbReference type="EMBL" id="LS483476">
    <property type="protein sequence ID" value="SQI52574.1"/>
    <property type="molecule type" value="Genomic_DNA"/>
</dbReference>
<dbReference type="InterPro" id="IPR007887">
    <property type="entry name" value="MecA_N"/>
</dbReference>
<dbReference type="GO" id="GO:0071972">
    <property type="term" value="F:peptidoglycan L,D-transpeptidase activity"/>
    <property type="evidence" value="ECO:0007669"/>
    <property type="project" value="TreeGrafter"/>
</dbReference>
<dbReference type="PROSITE" id="PS51257">
    <property type="entry name" value="PROKAR_LIPOPROTEIN"/>
    <property type="match status" value="1"/>
</dbReference>
<reference evidence="10 11" key="1">
    <citation type="submission" date="2018-06" db="EMBL/GenBank/DDBJ databases">
        <authorList>
            <consortium name="Pathogen Informatics"/>
            <person name="Doyle S."/>
        </authorList>
    </citation>
    <scope>NUCLEOTIDE SEQUENCE [LARGE SCALE GENOMIC DNA]</scope>
    <source>
        <strain evidence="10 11">NCTC4824</strain>
    </source>
</reference>
<evidence type="ECO:0000256" key="6">
    <source>
        <dbReference type="ARBA" id="ARBA00034000"/>
    </source>
</evidence>
<dbReference type="Gene3D" id="3.10.450.100">
    <property type="entry name" value="NTF2-like, domain 1"/>
    <property type="match status" value="1"/>
</dbReference>
<dbReference type="Proteomes" id="UP000249134">
    <property type="component" value="Chromosome 1"/>
</dbReference>
<dbReference type="InterPro" id="IPR050515">
    <property type="entry name" value="Beta-lactam/transpept"/>
</dbReference>
<dbReference type="UniPathway" id="UPA00219"/>
<keyword evidence="10" id="KW-0808">Transferase</keyword>